<accession>A0AAE0PNQ9</accession>
<proteinExistence type="predicted"/>
<organism evidence="1 2">
    <name type="scientific">Sordaria brevicollis</name>
    <dbReference type="NCBI Taxonomy" id="83679"/>
    <lineage>
        <taxon>Eukaryota</taxon>
        <taxon>Fungi</taxon>
        <taxon>Dikarya</taxon>
        <taxon>Ascomycota</taxon>
        <taxon>Pezizomycotina</taxon>
        <taxon>Sordariomycetes</taxon>
        <taxon>Sordariomycetidae</taxon>
        <taxon>Sordariales</taxon>
        <taxon>Sordariaceae</taxon>
        <taxon>Sordaria</taxon>
    </lineage>
</organism>
<gene>
    <name evidence="1" type="ORF">B0T20DRAFT_388787</name>
</gene>
<reference evidence="1" key="1">
    <citation type="journal article" date="2023" name="Mol. Phylogenet. Evol.">
        <title>Genome-scale phylogeny and comparative genomics of the fungal order Sordariales.</title>
        <authorList>
            <person name="Hensen N."/>
            <person name="Bonometti L."/>
            <person name="Westerberg I."/>
            <person name="Brannstrom I.O."/>
            <person name="Guillou S."/>
            <person name="Cros-Aarteil S."/>
            <person name="Calhoun S."/>
            <person name="Haridas S."/>
            <person name="Kuo A."/>
            <person name="Mondo S."/>
            <person name="Pangilinan J."/>
            <person name="Riley R."/>
            <person name="LaButti K."/>
            <person name="Andreopoulos B."/>
            <person name="Lipzen A."/>
            <person name="Chen C."/>
            <person name="Yan M."/>
            <person name="Daum C."/>
            <person name="Ng V."/>
            <person name="Clum A."/>
            <person name="Steindorff A."/>
            <person name="Ohm R.A."/>
            <person name="Martin F."/>
            <person name="Silar P."/>
            <person name="Natvig D.O."/>
            <person name="Lalanne C."/>
            <person name="Gautier V."/>
            <person name="Ament-Velasquez S.L."/>
            <person name="Kruys A."/>
            <person name="Hutchinson M.I."/>
            <person name="Powell A.J."/>
            <person name="Barry K."/>
            <person name="Miller A.N."/>
            <person name="Grigoriev I.V."/>
            <person name="Debuchy R."/>
            <person name="Gladieux P."/>
            <person name="Hiltunen Thoren M."/>
            <person name="Johannesson H."/>
        </authorList>
    </citation>
    <scope>NUCLEOTIDE SEQUENCE</scope>
    <source>
        <strain evidence="1">FGSC 1904</strain>
    </source>
</reference>
<comment type="caution">
    <text evidence="1">The sequence shown here is derived from an EMBL/GenBank/DDBJ whole genome shotgun (WGS) entry which is preliminary data.</text>
</comment>
<sequence length="201" mass="22453">MALLPWTATLVDQKVQANRQLRDAKSNIMVDMGSISVEESRFLRRSSCLLEALSTLIVGNLMLKAMLDDIKAYLPASVCLSLQVLSEISCLLFFLFQDQKIFFRWMATVEAMHVRVFQAGIGISFDKCQHLITNWPRRKRGECDTIWVWELLNLGSLSEGVPNSRFGSHRGGAVEIGDNGNKVKVQDRSVFLLGVHLGGPG</sequence>
<name>A0AAE0PNQ9_SORBR</name>
<evidence type="ECO:0000313" key="2">
    <source>
        <dbReference type="Proteomes" id="UP001281003"/>
    </source>
</evidence>
<dbReference type="Proteomes" id="UP001281003">
    <property type="component" value="Unassembled WGS sequence"/>
</dbReference>
<keyword evidence="2" id="KW-1185">Reference proteome</keyword>
<reference evidence="1" key="2">
    <citation type="submission" date="2023-07" db="EMBL/GenBank/DDBJ databases">
        <authorList>
            <consortium name="Lawrence Berkeley National Laboratory"/>
            <person name="Haridas S."/>
            <person name="Hensen N."/>
            <person name="Bonometti L."/>
            <person name="Westerberg I."/>
            <person name="Brannstrom I.O."/>
            <person name="Guillou S."/>
            <person name="Cros-Aarteil S."/>
            <person name="Calhoun S."/>
            <person name="Kuo A."/>
            <person name="Mondo S."/>
            <person name="Pangilinan J."/>
            <person name="Riley R."/>
            <person name="LaButti K."/>
            <person name="Andreopoulos B."/>
            <person name="Lipzen A."/>
            <person name="Chen C."/>
            <person name="Yanf M."/>
            <person name="Daum C."/>
            <person name="Ng V."/>
            <person name="Clum A."/>
            <person name="Steindorff A."/>
            <person name="Ohm R."/>
            <person name="Martin F."/>
            <person name="Silar P."/>
            <person name="Natvig D."/>
            <person name="Lalanne C."/>
            <person name="Gautier V."/>
            <person name="Ament-velasquez S.L."/>
            <person name="Kruys A."/>
            <person name="Hutchinson M.I."/>
            <person name="Powell A.J."/>
            <person name="Barry K."/>
            <person name="Miller A.N."/>
            <person name="Grigoriev I.V."/>
            <person name="Debuchy R."/>
            <person name="Gladieux P."/>
            <person name="Thoren M.H."/>
            <person name="Johannesson H."/>
        </authorList>
    </citation>
    <scope>NUCLEOTIDE SEQUENCE</scope>
    <source>
        <strain evidence="1">FGSC 1904</strain>
    </source>
</reference>
<dbReference type="AlphaFoldDB" id="A0AAE0PNQ9"/>
<dbReference type="EMBL" id="JAUTDP010000001">
    <property type="protein sequence ID" value="KAK3403127.1"/>
    <property type="molecule type" value="Genomic_DNA"/>
</dbReference>
<evidence type="ECO:0000313" key="1">
    <source>
        <dbReference type="EMBL" id="KAK3403127.1"/>
    </source>
</evidence>
<protein>
    <submittedName>
        <fullName evidence="1">Uncharacterized protein</fullName>
    </submittedName>
</protein>